<evidence type="ECO:0000313" key="12">
    <source>
        <dbReference type="Proteomes" id="UP000289152"/>
    </source>
</evidence>
<dbReference type="PROSITE" id="PS50142">
    <property type="entry name" value="RNASE_3_2"/>
    <property type="match status" value="1"/>
</dbReference>
<evidence type="ECO:0000256" key="3">
    <source>
        <dbReference type="ARBA" id="ARBA00023128"/>
    </source>
</evidence>
<dbReference type="InParanoid" id="A0A4V1M3P0"/>
<feature type="transmembrane region" description="Helical" evidence="8">
    <location>
        <begin position="511"/>
        <end position="531"/>
    </location>
</feature>
<dbReference type="SMART" id="SM00271">
    <property type="entry name" value="DnaJ"/>
    <property type="match status" value="1"/>
</dbReference>
<dbReference type="GO" id="GO:0051087">
    <property type="term" value="F:protein-folding chaperone binding"/>
    <property type="evidence" value="ECO:0007669"/>
    <property type="project" value="TreeGrafter"/>
</dbReference>
<evidence type="ECO:0000259" key="10">
    <source>
        <dbReference type="PROSITE" id="PS50142"/>
    </source>
</evidence>
<proteinExistence type="inferred from homology"/>
<sequence>MQSYLPITLFRRCLRAPHRRNPRFFSSSPSIYAPKSRHALLPHSSPSALSALLSRLSLSPSTSLHPALQACLTHPSFVTSSTDASGSTAESEEIQTNEVLSSLGNSLLGLFASEKLAVQYPLLPTEALKLAVTAFVGPHACFSVARELGLGVNGEGHPTGGVTVRWVRPQEEIGEKERKDVVPLASRFKRFVGNQEGEGRVGGKKKRESFEDVVADTVRAFVGLIYQEKGIHSAREFVHAHFLSRHLDMTTVFTFKHPKHMLASVVAKQFADAGIPLQGGMAKIESRILASTGINSQAPLFNIGLFLPSGLKLSEGHGSSLRMAEHRAAVNALLSFFLLRGDVGHRFSGIMEGVRQTHIGEKGEGLPSGALAKWPVKDGELVGDERESEYRGVSWGGGEGVVDTVFTLLVGSYVVWTFFVDGNVEEGEEWYSLLEVKRDVDDEALRKAFRRLSRTHHPDRAGISHSNKFIILRQAYETLSDPLTRYAYDRFGPQVMSWKGKTVGDYLKRGLANASGFYLVSSGVMVLLSILGRAKGGASWRITFFFILLLSELTLILSPTPSLHSSPLFNLLPPPFSTILRFLIPRSALEAPQWVQISWLHRGFASASIALSQLADVWGSRRGEEWETVVTLARGVEAEAVATFQDTVIPVLAQSSNPMKTEIVIQRSMQQVLVDRALSSHPSIRESWAKAVLRQRNLHSNKRKREAERLLMVATTVPLPLSPPSSPQLGPYR</sequence>
<keyword evidence="3" id="KW-0496">Mitochondrion</keyword>
<dbReference type="VEuPathDB" id="FungiDB:TREMEDRAFT_70764"/>
<dbReference type="SUPFAM" id="SSF69065">
    <property type="entry name" value="RNase III domain-like"/>
    <property type="match status" value="1"/>
</dbReference>
<keyword evidence="8" id="KW-1133">Transmembrane helix</keyword>
<dbReference type="PANTHER" id="PTHR44360">
    <property type="entry name" value="DNAJ HOMOLOG SUBFAMILY B MEMBER 9"/>
    <property type="match status" value="1"/>
</dbReference>
<dbReference type="InterPro" id="IPR036389">
    <property type="entry name" value="RNase_III_sf"/>
</dbReference>
<dbReference type="GO" id="GO:0006396">
    <property type="term" value="P:RNA processing"/>
    <property type="evidence" value="ECO:0007669"/>
    <property type="project" value="InterPro"/>
</dbReference>
<dbReference type="GO" id="GO:0005783">
    <property type="term" value="C:endoplasmic reticulum"/>
    <property type="evidence" value="ECO:0007669"/>
    <property type="project" value="TreeGrafter"/>
</dbReference>
<dbReference type="PROSITE" id="PS50076">
    <property type="entry name" value="DNAJ_2"/>
    <property type="match status" value="1"/>
</dbReference>
<evidence type="ECO:0000256" key="8">
    <source>
        <dbReference type="SAM" id="Phobius"/>
    </source>
</evidence>
<dbReference type="Pfam" id="PF22892">
    <property type="entry name" value="DSRM_MRPL44"/>
    <property type="match status" value="1"/>
</dbReference>
<evidence type="ECO:0000256" key="1">
    <source>
        <dbReference type="ARBA" id="ARBA00004173"/>
    </source>
</evidence>
<dbReference type="Gene3D" id="1.10.1520.10">
    <property type="entry name" value="Ribonuclease III domain"/>
    <property type="match status" value="1"/>
</dbReference>
<dbReference type="InterPro" id="IPR001623">
    <property type="entry name" value="DnaJ_domain"/>
</dbReference>
<dbReference type="SUPFAM" id="SSF46565">
    <property type="entry name" value="Chaperone J-domain"/>
    <property type="match status" value="1"/>
</dbReference>
<feature type="transmembrane region" description="Helical" evidence="8">
    <location>
        <begin position="538"/>
        <end position="557"/>
    </location>
</feature>
<gene>
    <name evidence="11" type="ORF">M231_05162</name>
</gene>
<dbReference type="AlphaFoldDB" id="A0A4V1M3P0"/>
<dbReference type="Pfam" id="PF00226">
    <property type="entry name" value="DnaJ"/>
    <property type="match status" value="1"/>
</dbReference>
<comment type="subcellular location">
    <subcellularLocation>
        <location evidence="1">Mitochondrion</location>
    </subcellularLocation>
</comment>
<keyword evidence="5" id="KW-0687">Ribonucleoprotein</keyword>
<organism evidence="11 12">
    <name type="scientific">Tremella mesenterica</name>
    <name type="common">Jelly fungus</name>
    <dbReference type="NCBI Taxonomy" id="5217"/>
    <lineage>
        <taxon>Eukaryota</taxon>
        <taxon>Fungi</taxon>
        <taxon>Dikarya</taxon>
        <taxon>Basidiomycota</taxon>
        <taxon>Agaricomycotina</taxon>
        <taxon>Tremellomycetes</taxon>
        <taxon>Tremellales</taxon>
        <taxon>Tremellaceae</taxon>
        <taxon>Tremella</taxon>
    </lineage>
</organism>
<comment type="caution">
    <text evidence="11">The sequence shown here is derived from an EMBL/GenBank/DDBJ whole genome shotgun (WGS) entry which is preliminary data.</text>
</comment>
<dbReference type="CDD" id="cd06257">
    <property type="entry name" value="DnaJ"/>
    <property type="match status" value="1"/>
</dbReference>
<dbReference type="InterPro" id="IPR044444">
    <property type="entry name" value="Ribosomal_mL44_DSRM_metazoa"/>
</dbReference>
<keyword evidence="12" id="KW-1185">Reference proteome</keyword>
<evidence type="ECO:0000256" key="7">
    <source>
        <dbReference type="ARBA" id="ARBA00035187"/>
    </source>
</evidence>
<evidence type="ECO:0000256" key="5">
    <source>
        <dbReference type="ARBA" id="ARBA00023274"/>
    </source>
</evidence>
<dbReference type="EMBL" id="SDIL01000066">
    <property type="protein sequence ID" value="RXK37537.1"/>
    <property type="molecule type" value="Genomic_DNA"/>
</dbReference>
<dbReference type="PANTHER" id="PTHR44360:SF1">
    <property type="entry name" value="DNAJ HOMOLOG SUBFAMILY B MEMBER 9"/>
    <property type="match status" value="1"/>
</dbReference>
<dbReference type="SMART" id="SM00535">
    <property type="entry name" value="RIBOc"/>
    <property type="match status" value="1"/>
</dbReference>
<dbReference type="CDD" id="cd00593">
    <property type="entry name" value="RIBOc"/>
    <property type="match status" value="1"/>
</dbReference>
<evidence type="ECO:0000256" key="4">
    <source>
        <dbReference type="ARBA" id="ARBA00023186"/>
    </source>
</evidence>
<dbReference type="SUPFAM" id="SSF54768">
    <property type="entry name" value="dsRNA-binding domain-like"/>
    <property type="match status" value="1"/>
</dbReference>
<dbReference type="GO" id="GO:0051787">
    <property type="term" value="F:misfolded protein binding"/>
    <property type="evidence" value="ECO:0007669"/>
    <property type="project" value="TreeGrafter"/>
</dbReference>
<protein>
    <recommendedName>
        <fullName evidence="7">Large ribosomal subunit protein mL44</fullName>
    </recommendedName>
</protein>
<keyword evidence="8" id="KW-0812">Transmembrane</keyword>
<keyword evidence="8" id="KW-0472">Membrane</keyword>
<name>A0A4V1M3P0_TREME</name>
<dbReference type="VEuPathDB" id="FungiDB:TREMEDRAFT_19366"/>
<dbReference type="PROSITE" id="PS00636">
    <property type="entry name" value="DNAJ_1"/>
    <property type="match status" value="1"/>
</dbReference>
<dbReference type="Gene3D" id="1.10.287.110">
    <property type="entry name" value="DnaJ domain"/>
    <property type="match status" value="1"/>
</dbReference>
<dbReference type="OrthoDB" id="67027at2759"/>
<feature type="domain" description="RNase III" evidence="10">
    <location>
        <begin position="49"/>
        <end position="230"/>
    </location>
</feature>
<dbReference type="InterPro" id="IPR051948">
    <property type="entry name" value="Hsp70_co-chaperone_J-domain"/>
</dbReference>
<feature type="domain" description="J" evidence="9">
    <location>
        <begin position="429"/>
        <end position="492"/>
    </location>
</feature>
<dbReference type="Proteomes" id="UP000289152">
    <property type="component" value="Unassembled WGS sequence"/>
</dbReference>
<dbReference type="InterPro" id="IPR000999">
    <property type="entry name" value="RNase_III_dom"/>
</dbReference>
<comment type="similarity">
    <text evidence="6">Belongs to the ribonuclease III family. Mitochondrion-specific ribosomal protein mL44 subfamily.</text>
</comment>
<dbReference type="InterPro" id="IPR036869">
    <property type="entry name" value="J_dom_sf"/>
</dbReference>
<keyword evidence="4" id="KW-0143">Chaperone</keyword>
<dbReference type="InterPro" id="IPR018253">
    <property type="entry name" value="DnaJ_domain_CS"/>
</dbReference>
<accession>A0A4V1M3P0</accession>
<evidence type="ECO:0000256" key="2">
    <source>
        <dbReference type="ARBA" id="ARBA00022980"/>
    </source>
</evidence>
<dbReference type="STRING" id="5217.A0A4V1M3P0"/>
<dbReference type="GO" id="GO:0036503">
    <property type="term" value="P:ERAD pathway"/>
    <property type="evidence" value="ECO:0007669"/>
    <property type="project" value="TreeGrafter"/>
</dbReference>
<evidence type="ECO:0000259" key="9">
    <source>
        <dbReference type="PROSITE" id="PS50076"/>
    </source>
</evidence>
<reference evidence="11 12" key="1">
    <citation type="submission" date="2016-06" db="EMBL/GenBank/DDBJ databases">
        <title>Evolution of pathogenesis and genome organization in the Tremellales.</title>
        <authorList>
            <person name="Cuomo C."/>
            <person name="Litvintseva A."/>
            <person name="Heitman J."/>
            <person name="Chen Y."/>
            <person name="Sun S."/>
            <person name="Springer D."/>
            <person name="Dromer F."/>
            <person name="Young S."/>
            <person name="Zeng Q."/>
            <person name="Chapman S."/>
            <person name="Gujja S."/>
            <person name="Saif S."/>
            <person name="Birren B."/>
        </authorList>
    </citation>
    <scope>NUCLEOTIDE SEQUENCE [LARGE SCALE GENOMIC DNA]</scope>
    <source>
        <strain evidence="11 12">ATCC 28783</strain>
    </source>
</reference>
<evidence type="ECO:0000256" key="6">
    <source>
        <dbReference type="ARBA" id="ARBA00024034"/>
    </source>
</evidence>
<dbReference type="Gene3D" id="3.30.160.20">
    <property type="match status" value="1"/>
</dbReference>
<keyword evidence="2" id="KW-0689">Ribosomal protein</keyword>
<dbReference type="GO" id="GO:0004525">
    <property type="term" value="F:ribonuclease III activity"/>
    <property type="evidence" value="ECO:0007669"/>
    <property type="project" value="InterPro"/>
</dbReference>
<evidence type="ECO:0000313" key="11">
    <source>
        <dbReference type="EMBL" id="RXK37537.1"/>
    </source>
</evidence>